<dbReference type="InterPro" id="IPR016084">
    <property type="entry name" value="Haem_Oase-like_multi-hlx"/>
</dbReference>
<name>A0ABX8ZJC4_9SPHN</name>
<keyword evidence="2" id="KW-1185">Reference proteome</keyword>
<dbReference type="Gene3D" id="1.20.910.10">
    <property type="entry name" value="Heme oxygenase-like"/>
    <property type="match status" value="1"/>
</dbReference>
<evidence type="ECO:0000313" key="1">
    <source>
        <dbReference type="EMBL" id="QZD88831.1"/>
    </source>
</evidence>
<evidence type="ECO:0000313" key="2">
    <source>
        <dbReference type="Proteomes" id="UP000824281"/>
    </source>
</evidence>
<gene>
    <name evidence="1" type="ORF">K3148_08140</name>
</gene>
<accession>A0ABX8ZJC4</accession>
<organism evidence="1 2">
    <name type="scientific">Qipengyuania aurantiaca</name>
    <dbReference type="NCBI Taxonomy" id="2867233"/>
    <lineage>
        <taxon>Bacteria</taxon>
        <taxon>Pseudomonadati</taxon>
        <taxon>Pseudomonadota</taxon>
        <taxon>Alphaproteobacteria</taxon>
        <taxon>Sphingomonadales</taxon>
        <taxon>Erythrobacteraceae</taxon>
        <taxon>Qipengyuania</taxon>
    </lineage>
</organism>
<protein>
    <submittedName>
        <fullName evidence="1">Biliverdin-producing heme oxygenase</fullName>
    </submittedName>
</protein>
<dbReference type="CDD" id="cd19166">
    <property type="entry name" value="HemeO-bac"/>
    <property type="match status" value="1"/>
</dbReference>
<dbReference type="SUPFAM" id="SSF48613">
    <property type="entry name" value="Heme oxygenase-like"/>
    <property type="match status" value="1"/>
</dbReference>
<dbReference type="EMBL" id="CP081295">
    <property type="protein sequence ID" value="QZD88831.1"/>
    <property type="molecule type" value="Genomic_DNA"/>
</dbReference>
<proteinExistence type="predicted"/>
<dbReference type="Proteomes" id="UP000824281">
    <property type="component" value="Chromosome"/>
</dbReference>
<reference evidence="1 2" key="1">
    <citation type="submission" date="2021-08" db="EMBL/GenBank/DDBJ databases">
        <title>Comparative Genomics Analysis of the Genus Qipengyuania Reveals Extensive Genetic Diversity and Metabolic Versatility, Including the Description of Fifteen Novel Species.</title>
        <authorList>
            <person name="Liu Y."/>
        </authorList>
    </citation>
    <scope>NUCLEOTIDE SEQUENCE [LARGE SCALE GENOMIC DNA]</scope>
    <source>
        <strain evidence="1 2">1NDH13</strain>
    </source>
</reference>
<sequence>MRTELKRATAAVHARLDAHVGGLPLGNTADYSAFLTAQFGARSAIEPALAKHPLPDLAPMPSQLASLAADLSEMGYRATSATPQTRFANASQSLGAAWVVSGSSMGNRAILVQRNKAGCIGPERFLSDTQMANYFRQLVAVLENAPAHIELAEAVLGAKKAFAVFEAAFTRHELEAAA</sequence>
<dbReference type="RefSeq" id="WP_221424341.1">
    <property type="nucleotide sequence ID" value="NZ_CP081295.1"/>
</dbReference>